<feature type="transmembrane region" description="Helical" evidence="1">
    <location>
        <begin position="105"/>
        <end position="134"/>
    </location>
</feature>
<organism evidence="2 3">
    <name type="scientific">Aurantiacibacter rhizosphaerae</name>
    <dbReference type="NCBI Taxonomy" id="2691582"/>
    <lineage>
        <taxon>Bacteria</taxon>
        <taxon>Pseudomonadati</taxon>
        <taxon>Pseudomonadota</taxon>
        <taxon>Alphaproteobacteria</taxon>
        <taxon>Sphingomonadales</taxon>
        <taxon>Erythrobacteraceae</taxon>
        <taxon>Aurantiacibacter</taxon>
    </lineage>
</organism>
<sequence>MDWMILPLRRYADFRGRSRRAEFWWWTLLYYIITAVLLAITFSGFPWEAIINESLAPDLIEDDPFEVFGAGLWVGAGLYGLFFLATFIPNLAVTVRRLHDRGMSGWWYGGLLIASFIPVIDMLAFFGYIALFIICILPGQEGANRWGPDPKDPSQASVFA</sequence>
<evidence type="ECO:0000256" key="1">
    <source>
        <dbReference type="SAM" id="Phobius"/>
    </source>
</evidence>
<dbReference type="EMBL" id="WUBR01000001">
    <property type="protein sequence ID" value="MWV27462.1"/>
    <property type="molecule type" value="Genomic_DNA"/>
</dbReference>
<accession>A0A844XCP0</accession>
<evidence type="ECO:0000313" key="3">
    <source>
        <dbReference type="Proteomes" id="UP000461409"/>
    </source>
</evidence>
<comment type="caution">
    <text evidence="2">The sequence shown here is derived from an EMBL/GenBank/DDBJ whole genome shotgun (WGS) entry which is preliminary data.</text>
</comment>
<feature type="transmembrane region" description="Helical" evidence="1">
    <location>
        <begin position="67"/>
        <end position="93"/>
    </location>
</feature>
<protein>
    <submittedName>
        <fullName evidence="2">DUF805 domain-containing protein</fullName>
    </submittedName>
</protein>
<reference evidence="2 3" key="1">
    <citation type="submission" date="2019-12" db="EMBL/GenBank/DDBJ databases">
        <authorList>
            <person name="Lee S.D."/>
        </authorList>
    </citation>
    <scope>NUCLEOTIDE SEQUENCE [LARGE SCALE GENOMIC DNA]</scope>
    <source>
        <strain evidence="2 3">GH3-10</strain>
    </source>
</reference>
<proteinExistence type="predicted"/>
<dbReference type="GO" id="GO:0005886">
    <property type="term" value="C:plasma membrane"/>
    <property type="evidence" value="ECO:0007669"/>
    <property type="project" value="TreeGrafter"/>
</dbReference>
<keyword evidence="3" id="KW-1185">Reference proteome</keyword>
<dbReference type="PANTHER" id="PTHR34980:SF2">
    <property type="entry name" value="INNER MEMBRANE PROTEIN YHAH-RELATED"/>
    <property type="match status" value="1"/>
</dbReference>
<gene>
    <name evidence="2" type="ORF">GRF63_06045</name>
</gene>
<keyword evidence="1" id="KW-1133">Transmembrane helix</keyword>
<dbReference type="InterPro" id="IPR008523">
    <property type="entry name" value="DUF805"/>
</dbReference>
<dbReference type="AlphaFoldDB" id="A0A844XCP0"/>
<keyword evidence="1" id="KW-0812">Transmembrane</keyword>
<dbReference type="Proteomes" id="UP000461409">
    <property type="component" value="Unassembled WGS sequence"/>
</dbReference>
<evidence type="ECO:0000313" key="2">
    <source>
        <dbReference type="EMBL" id="MWV27462.1"/>
    </source>
</evidence>
<feature type="transmembrane region" description="Helical" evidence="1">
    <location>
        <begin position="23"/>
        <end position="47"/>
    </location>
</feature>
<keyword evidence="1" id="KW-0472">Membrane</keyword>
<dbReference type="Pfam" id="PF05656">
    <property type="entry name" value="DUF805"/>
    <property type="match status" value="1"/>
</dbReference>
<name>A0A844XCP0_9SPHN</name>
<reference evidence="2 3" key="2">
    <citation type="submission" date="2020-02" db="EMBL/GenBank/DDBJ databases">
        <title>Erythrobacter dongmakensis sp. nov., isolated from a tidal mudflat.</title>
        <authorList>
            <person name="Kim I.S."/>
        </authorList>
    </citation>
    <scope>NUCLEOTIDE SEQUENCE [LARGE SCALE GENOMIC DNA]</scope>
    <source>
        <strain evidence="2 3">GH3-10</strain>
    </source>
</reference>
<dbReference type="PANTHER" id="PTHR34980">
    <property type="entry name" value="INNER MEMBRANE PROTEIN-RELATED-RELATED"/>
    <property type="match status" value="1"/>
</dbReference>